<sequence length="80" mass="8983">MRQIVNLKNVKNIALDRAATNGADFNRHPRRTSFFNLVYIEPSGKDELNPPALGHLQLCPGGLRAVPCPLRLCRCRLDTE</sequence>
<gene>
    <name evidence="1" type="ORF">NEZAVI_LOCUS9645</name>
</gene>
<dbReference type="Proteomes" id="UP001152798">
    <property type="component" value="Chromosome 4"/>
</dbReference>
<evidence type="ECO:0000313" key="2">
    <source>
        <dbReference type="Proteomes" id="UP001152798"/>
    </source>
</evidence>
<reference evidence="1" key="1">
    <citation type="submission" date="2022-01" db="EMBL/GenBank/DDBJ databases">
        <authorList>
            <person name="King R."/>
        </authorList>
    </citation>
    <scope>NUCLEOTIDE SEQUENCE</scope>
</reference>
<protein>
    <submittedName>
        <fullName evidence="1">Uncharacterized protein</fullName>
    </submittedName>
</protein>
<dbReference type="AlphaFoldDB" id="A0A9P0HEL4"/>
<dbReference type="EMBL" id="OV725080">
    <property type="protein sequence ID" value="CAH1400399.1"/>
    <property type="molecule type" value="Genomic_DNA"/>
</dbReference>
<proteinExistence type="predicted"/>
<name>A0A9P0HEL4_NEZVI</name>
<keyword evidence="2" id="KW-1185">Reference proteome</keyword>
<evidence type="ECO:0000313" key="1">
    <source>
        <dbReference type="EMBL" id="CAH1400399.1"/>
    </source>
</evidence>
<accession>A0A9P0HEL4</accession>
<organism evidence="1 2">
    <name type="scientific">Nezara viridula</name>
    <name type="common">Southern green stink bug</name>
    <name type="synonym">Cimex viridulus</name>
    <dbReference type="NCBI Taxonomy" id="85310"/>
    <lineage>
        <taxon>Eukaryota</taxon>
        <taxon>Metazoa</taxon>
        <taxon>Ecdysozoa</taxon>
        <taxon>Arthropoda</taxon>
        <taxon>Hexapoda</taxon>
        <taxon>Insecta</taxon>
        <taxon>Pterygota</taxon>
        <taxon>Neoptera</taxon>
        <taxon>Paraneoptera</taxon>
        <taxon>Hemiptera</taxon>
        <taxon>Heteroptera</taxon>
        <taxon>Panheteroptera</taxon>
        <taxon>Pentatomomorpha</taxon>
        <taxon>Pentatomoidea</taxon>
        <taxon>Pentatomidae</taxon>
        <taxon>Pentatominae</taxon>
        <taxon>Nezara</taxon>
    </lineage>
</organism>